<feature type="chain" id="PRO_5045477892" evidence="2">
    <location>
        <begin position="23"/>
        <end position="514"/>
    </location>
</feature>
<feature type="compositionally biased region" description="Polar residues" evidence="1">
    <location>
        <begin position="207"/>
        <end position="225"/>
    </location>
</feature>
<feature type="compositionally biased region" description="Polar residues" evidence="1">
    <location>
        <begin position="46"/>
        <end position="66"/>
    </location>
</feature>
<evidence type="ECO:0000313" key="4">
    <source>
        <dbReference type="Proteomes" id="UP001159405"/>
    </source>
</evidence>
<reference evidence="3 4" key="1">
    <citation type="submission" date="2022-05" db="EMBL/GenBank/DDBJ databases">
        <authorList>
            <consortium name="Genoscope - CEA"/>
            <person name="William W."/>
        </authorList>
    </citation>
    <scope>NUCLEOTIDE SEQUENCE [LARGE SCALE GENOMIC DNA]</scope>
</reference>
<evidence type="ECO:0000256" key="1">
    <source>
        <dbReference type="SAM" id="MobiDB-lite"/>
    </source>
</evidence>
<accession>A0ABN8NS30</accession>
<dbReference type="Proteomes" id="UP001159405">
    <property type="component" value="Unassembled WGS sequence"/>
</dbReference>
<keyword evidence="2" id="KW-0732">Signal</keyword>
<sequence length="514" mass="55402">MASIHLIFLFFLVWKIAKPCYSCPLDFENGNLGGWTLTGNAFNNQPTYGDNPTARNRGQPANQQGNWWIGGSENRPSPDSPAGATIGDGPQGTLRSPAFNIVGSGSISFLIGGGCNINVVRAELVINDQVVRTATGKCTKTMIRESWDAQEFVGQEGFVRLVDSSSDSWGHINFDDMPFQSACPFDFETGNLDGWTLTGTAFNNQPTYGDNPTARNRGQPANQQGDWWIGGSEDRPCPKVTGGYVIGDGPQGTLTSPPFVIIGSGSINFLIGGGCSIDVVRAELIVNDQVVRRATGKCTETMSRESWDVHEYVGQLARLRLVDASSGGWGHINFDDMKGDIDCSNSSQSACPLDFETGNLDGWNLTGTAFNNQPTYGDNPTARNRGQPANQQGDWWIGGAEDRPCPQVKAGYVILDGPQGNLTSPPFAIIGNGSINFLIGGGCSIDVVRAELIVNDQVVRRATGNCTETMSRESWDVHEYVGQLARLRLVDASSGGWGHINFDDMKGDIFCCNC</sequence>
<organism evidence="3 4">
    <name type="scientific">Porites lobata</name>
    <dbReference type="NCBI Taxonomy" id="104759"/>
    <lineage>
        <taxon>Eukaryota</taxon>
        <taxon>Metazoa</taxon>
        <taxon>Cnidaria</taxon>
        <taxon>Anthozoa</taxon>
        <taxon>Hexacorallia</taxon>
        <taxon>Scleractinia</taxon>
        <taxon>Fungiina</taxon>
        <taxon>Poritidae</taxon>
        <taxon>Porites</taxon>
    </lineage>
</organism>
<keyword evidence="4" id="KW-1185">Reference proteome</keyword>
<name>A0ABN8NS30_9CNID</name>
<proteinExistence type="predicted"/>
<evidence type="ECO:0000313" key="3">
    <source>
        <dbReference type="EMBL" id="CAH3120227.1"/>
    </source>
</evidence>
<evidence type="ECO:0000256" key="2">
    <source>
        <dbReference type="SAM" id="SignalP"/>
    </source>
</evidence>
<dbReference type="EMBL" id="CALNXK010000034">
    <property type="protein sequence ID" value="CAH3120227.1"/>
    <property type="molecule type" value="Genomic_DNA"/>
</dbReference>
<gene>
    <name evidence="3" type="ORF">PLOB_00027799</name>
</gene>
<feature type="region of interest" description="Disordered" evidence="1">
    <location>
        <begin position="46"/>
        <end position="89"/>
    </location>
</feature>
<protein>
    <submittedName>
        <fullName evidence="3">Uncharacterized protein</fullName>
    </submittedName>
</protein>
<feature type="region of interest" description="Disordered" evidence="1">
    <location>
        <begin position="207"/>
        <end position="232"/>
    </location>
</feature>
<feature type="signal peptide" evidence="2">
    <location>
        <begin position="1"/>
        <end position="22"/>
    </location>
</feature>
<comment type="caution">
    <text evidence="3">The sequence shown here is derived from an EMBL/GenBank/DDBJ whole genome shotgun (WGS) entry which is preliminary data.</text>
</comment>